<accession>A0A369ULK0</accession>
<dbReference type="InterPro" id="IPR000182">
    <property type="entry name" value="GNAT_dom"/>
</dbReference>
<gene>
    <name evidence="2" type="ORF">DVJ77_12885</name>
</gene>
<dbReference type="Pfam" id="PF00583">
    <property type="entry name" value="Acetyltransf_1"/>
    <property type="match status" value="1"/>
</dbReference>
<dbReference type="EMBL" id="QQAH01000011">
    <property type="protein sequence ID" value="RDD81213.1"/>
    <property type="molecule type" value="Genomic_DNA"/>
</dbReference>
<dbReference type="Gene3D" id="3.40.630.30">
    <property type="match status" value="1"/>
</dbReference>
<dbReference type="CDD" id="cd04301">
    <property type="entry name" value="NAT_SF"/>
    <property type="match status" value="1"/>
</dbReference>
<dbReference type="Proteomes" id="UP000253782">
    <property type="component" value="Unassembled WGS sequence"/>
</dbReference>
<proteinExistence type="predicted"/>
<reference evidence="2 3" key="1">
    <citation type="submission" date="2018-07" db="EMBL/GenBank/DDBJ databases">
        <title>Dyella tabacisoli L4-6T, whole genome shotgun sequence.</title>
        <authorList>
            <person name="Zhou X.-K."/>
            <person name="Li W.-J."/>
            <person name="Duan Y.-Q."/>
        </authorList>
    </citation>
    <scope>NUCLEOTIDE SEQUENCE [LARGE SCALE GENOMIC DNA]</scope>
    <source>
        <strain evidence="2 3">L4-6</strain>
    </source>
</reference>
<keyword evidence="2" id="KW-0808">Transferase</keyword>
<name>A0A369ULK0_9GAMM</name>
<evidence type="ECO:0000313" key="3">
    <source>
        <dbReference type="Proteomes" id="UP000253782"/>
    </source>
</evidence>
<dbReference type="GO" id="GO:0016747">
    <property type="term" value="F:acyltransferase activity, transferring groups other than amino-acyl groups"/>
    <property type="evidence" value="ECO:0007669"/>
    <property type="project" value="InterPro"/>
</dbReference>
<dbReference type="SUPFAM" id="SSF55729">
    <property type="entry name" value="Acyl-CoA N-acyltransferases (Nat)"/>
    <property type="match status" value="1"/>
</dbReference>
<organism evidence="2 3">
    <name type="scientific">Dyella tabacisoli</name>
    <dbReference type="NCBI Taxonomy" id="2282381"/>
    <lineage>
        <taxon>Bacteria</taxon>
        <taxon>Pseudomonadati</taxon>
        <taxon>Pseudomonadota</taxon>
        <taxon>Gammaproteobacteria</taxon>
        <taxon>Lysobacterales</taxon>
        <taxon>Rhodanobacteraceae</taxon>
        <taxon>Dyella</taxon>
    </lineage>
</organism>
<evidence type="ECO:0000259" key="1">
    <source>
        <dbReference type="PROSITE" id="PS51186"/>
    </source>
</evidence>
<dbReference type="AlphaFoldDB" id="A0A369ULK0"/>
<dbReference type="PROSITE" id="PS51186">
    <property type="entry name" value="GNAT"/>
    <property type="match status" value="1"/>
</dbReference>
<feature type="domain" description="N-acetyltransferase" evidence="1">
    <location>
        <begin position="40"/>
        <end position="184"/>
    </location>
</feature>
<sequence length="195" mass="21675">MPTMSRSSKPVVVQRHRVVPAQPWDILFLVSEVSSGVARGHFSPEGCGTRQAQIALALRCAKAILGRQWMLRRLFEPVQFVVVRSAKSTLGGALVVFSRNDDGQQVVTIECLVVESRFRRDGVGEALVRYFLTNAPEGAIVQCFCTPHSQGMQKLLKHLGFIRNHKVFVVNKGEGRILMPSHWIWCSGLSSLPLP</sequence>
<dbReference type="InterPro" id="IPR016181">
    <property type="entry name" value="Acyl_CoA_acyltransferase"/>
</dbReference>
<evidence type="ECO:0000313" key="2">
    <source>
        <dbReference type="EMBL" id="RDD81213.1"/>
    </source>
</evidence>
<keyword evidence="3" id="KW-1185">Reference proteome</keyword>
<comment type="caution">
    <text evidence="2">The sequence shown here is derived from an EMBL/GenBank/DDBJ whole genome shotgun (WGS) entry which is preliminary data.</text>
</comment>
<protein>
    <submittedName>
        <fullName evidence="2">GNAT family N-acetyltransferase</fullName>
    </submittedName>
</protein>
<dbReference type="OrthoDB" id="5956925at2"/>